<dbReference type="EC" id="2.7.1.40" evidence="3 12"/>
<evidence type="ECO:0000256" key="6">
    <source>
        <dbReference type="ARBA" id="ARBA00022741"/>
    </source>
</evidence>
<comment type="pathway">
    <text evidence="1 13">Carbohydrate degradation; glycolysis; pyruvate from D-glyceraldehyde 3-phosphate: step 5/5.</text>
</comment>
<dbReference type="Proteomes" id="UP000782843">
    <property type="component" value="Unassembled WGS sequence"/>
</dbReference>
<dbReference type="InterPro" id="IPR011037">
    <property type="entry name" value="Pyrv_Knase-like_insert_dom_sf"/>
</dbReference>
<dbReference type="GO" id="GO:0016301">
    <property type="term" value="F:kinase activity"/>
    <property type="evidence" value="ECO:0007669"/>
    <property type="project" value="UniProtKB-KW"/>
</dbReference>
<feature type="non-terminal residue" evidence="15">
    <location>
        <position position="327"/>
    </location>
</feature>
<evidence type="ECO:0000256" key="4">
    <source>
        <dbReference type="ARBA" id="ARBA00022679"/>
    </source>
</evidence>
<dbReference type="GO" id="GO:0005524">
    <property type="term" value="F:ATP binding"/>
    <property type="evidence" value="ECO:0007669"/>
    <property type="project" value="UniProtKB-KW"/>
</dbReference>
<dbReference type="SUPFAM" id="SSF50800">
    <property type="entry name" value="PK beta-barrel domain-like"/>
    <property type="match status" value="1"/>
</dbReference>
<comment type="similarity">
    <text evidence="2 13">Belongs to the pyruvate kinase family.</text>
</comment>
<proteinExistence type="inferred from homology"/>
<dbReference type="InterPro" id="IPR015806">
    <property type="entry name" value="Pyrv_Knase_insert_dom_sf"/>
</dbReference>
<evidence type="ECO:0000256" key="8">
    <source>
        <dbReference type="ARBA" id="ARBA00022840"/>
    </source>
</evidence>
<evidence type="ECO:0000256" key="3">
    <source>
        <dbReference type="ARBA" id="ARBA00012142"/>
    </source>
</evidence>
<dbReference type="Pfam" id="PF00224">
    <property type="entry name" value="PK"/>
    <property type="match status" value="1"/>
</dbReference>
<evidence type="ECO:0000256" key="7">
    <source>
        <dbReference type="ARBA" id="ARBA00022777"/>
    </source>
</evidence>
<dbReference type="EMBL" id="JAGQLG010000177">
    <property type="protein sequence ID" value="MCA9382598.1"/>
    <property type="molecule type" value="Genomic_DNA"/>
</dbReference>
<dbReference type="PANTHER" id="PTHR11817">
    <property type="entry name" value="PYRUVATE KINASE"/>
    <property type="match status" value="1"/>
</dbReference>
<keyword evidence="10 13" id="KW-0324">Glycolysis</keyword>
<name>A0A955L4A7_9BACT</name>
<gene>
    <name evidence="15" type="primary">pyk</name>
    <name evidence="15" type="ORF">KC660_04300</name>
</gene>
<accession>A0A955L4A7</accession>
<evidence type="ECO:0000256" key="13">
    <source>
        <dbReference type="RuleBase" id="RU000504"/>
    </source>
</evidence>
<dbReference type="PRINTS" id="PR01050">
    <property type="entry name" value="PYRUVTKNASE"/>
</dbReference>
<evidence type="ECO:0000256" key="1">
    <source>
        <dbReference type="ARBA" id="ARBA00004997"/>
    </source>
</evidence>
<dbReference type="AlphaFoldDB" id="A0A955L4A7"/>
<keyword evidence="9 13" id="KW-0460">Magnesium</keyword>
<comment type="caution">
    <text evidence="15">The sequence shown here is derived from an EMBL/GenBank/DDBJ whole genome shotgun (WGS) entry which is preliminary data.</text>
</comment>
<keyword evidence="8" id="KW-0067">ATP-binding</keyword>
<protein>
    <recommendedName>
        <fullName evidence="3 12">Pyruvate kinase</fullName>
        <ecNumber evidence="3 12">2.7.1.40</ecNumber>
    </recommendedName>
</protein>
<evidence type="ECO:0000256" key="11">
    <source>
        <dbReference type="ARBA" id="ARBA00023317"/>
    </source>
</evidence>
<keyword evidence="7 13" id="KW-0418">Kinase</keyword>
<evidence type="ECO:0000256" key="10">
    <source>
        <dbReference type="ARBA" id="ARBA00023152"/>
    </source>
</evidence>
<dbReference type="InterPro" id="IPR040442">
    <property type="entry name" value="Pyrv_kinase-like_dom_sf"/>
</dbReference>
<dbReference type="Gene3D" id="3.20.20.60">
    <property type="entry name" value="Phosphoenolpyruvate-binding domains"/>
    <property type="match status" value="1"/>
</dbReference>
<sequence length="327" mass="36415">MKKTKIICTIGPATWNKETLAQLYEAGMNGARLNASFADSKDIREFIKMVRSVSPSIATILDTKGHKIRLNQFRKPIVLKEDEEFVIHAKPKKGTIYVTYKDLAKDLKVGSTILIDDGRIELEVKDIDSDRIITRVEQGGELKKGKSVNVPGTHLNFPPLTDKDYEDISLAIELKFDYIAASFIRNIEDVKVIKKLLNGSRTKLIAKIEDPEGVANFDSILSEVDGIMVARGDLGVEIPAEKVPILQKQFIKKCRLYGKPVIVATHMLESMVTNSHPTRAEVNDVANSIYDGADALMLSAETSTGRFPIKATKNMSRIAREVENYVP</sequence>
<keyword evidence="11 15" id="KW-0670">Pyruvate</keyword>
<organism evidence="15 16">
    <name type="scientific">Candidatus Dojkabacteria bacterium</name>
    <dbReference type="NCBI Taxonomy" id="2099670"/>
    <lineage>
        <taxon>Bacteria</taxon>
        <taxon>Candidatus Dojkabacteria</taxon>
    </lineage>
</organism>
<keyword evidence="5" id="KW-0479">Metal-binding</keyword>
<comment type="catalytic activity">
    <reaction evidence="13">
        <text>pyruvate + ATP = phosphoenolpyruvate + ADP + H(+)</text>
        <dbReference type="Rhea" id="RHEA:18157"/>
        <dbReference type="ChEBI" id="CHEBI:15361"/>
        <dbReference type="ChEBI" id="CHEBI:15378"/>
        <dbReference type="ChEBI" id="CHEBI:30616"/>
        <dbReference type="ChEBI" id="CHEBI:58702"/>
        <dbReference type="ChEBI" id="CHEBI:456216"/>
        <dbReference type="EC" id="2.7.1.40"/>
    </reaction>
</comment>
<dbReference type="FunFam" id="2.40.33.10:FF:000001">
    <property type="entry name" value="Pyruvate kinase"/>
    <property type="match status" value="1"/>
</dbReference>
<dbReference type="NCBIfam" id="TIGR01064">
    <property type="entry name" value="pyruv_kin"/>
    <property type="match status" value="1"/>
</dbReference>
<dbReference type="SUPFAM" id="SSF51621">
    <property type="entry name" value="Phosphoenolpyruvate/pyruvate domain"/>
    <property type="match status" value="1"/>
</dbReference>
<evidence type="ECO:0000256" key="5">
    <source>
        <dbReference type="ARBA" id="ARBA00022723"/>
    </source>
</evidence>
<dbReference type="GO" id="GO:0004743">
    <property type="term" value="F:pyruvate kinase activity"/>
    <property type="evidence" value="ECO:0007669"/>
    <property type="project" value="UniProtKB-UniRule"/>
</dbReference>
<evidence type="ECO:0000313" key="15">
    <source>
        <dbReference type="EMBL" id="MCA9382598.1"/>
    </source>
</evidence>
<evidence type="ECO:0000256" key="12">
    <source>
        <dbReference type="NCBIfam" id="TIGR01064"/>
    </source>
</evidence>
<keyword evidence="6" id="KW-0547">Nucleotide-binding</keyword>
<evidence type="ECO:0000313" key="16">
    <source>
        <dbReference type="Proteomes" id="UP000782843"/>
    </source>
</evidence>
<reference evidence="15" key="2">
    <citation type="journal article" date="2021" name="Microbiome">
        <title>Successional dynamics and alternative stable states in a saline activated sludge microbial community over 9 years.</title>
        <authorList>
            <person name="Wang Y."/>
            <person name="Ye J."/>
            <person name="Ju F."/>
            <person name="Liu L."/>
            <person name="Boyd J.A."/>
            <person name="Deng Y."/>
            <person name="Parks D.H."/>
            <person name="Jiang X."/>
            <person name="Yin X."/>
            <person name="Woodcroft B.J."/>
            <person name="Tyson G.W."/>
            <person name="Hugenholtz P."/>
            <person name="Polz M.F."/>
            <person name="Zhang T."/>
        </authorList>
    </citation>
    <scope>NUCLEOTIDE SEQUENCE</scope>
    <source>
        <strain evidence="15">HKST-UBA10</strain>
    </source>
</reference>
<feature type="domain" description="Pyruvate kinase barrel" evidence="14">
    <location>
        <begin position="1"/>
        <end position="311"/>
    </location>
</feature>
<evidence type="ECO:0000259" key="14">
    <source>
        <dbReference type="Pfam" id="PF00224"/>
    </source>
</evidence>
<dbReference type="InterPro" id="IPR015813">
    <property type="entry name" value="Pyrv/PenolPyrv_kinase-like_dom"/>
</dbReference>
<dbReference type="GO" id="GO:0030955">
    <property type="term" value="F:potassium ion binding"/>
    <property type="evidence" value="ECO:0007669"/>
    <property type="project" value="UniProtKB-UniRule"/>
</dbReference>
<evidence type="ECO:0000256" key="2">
    <source>
        <dbReference type="ARBA" id="ARBA00008663"/>
    </source>
</evidence>
<dbReference type="GO" id="GO:0000287">
    <property type="term" value="F:magnesium ion binding"/>
    <property type="evidence" value="ECO:0007669"/>
    <property type="project" value="UniProtKB-UniRule"/>
</dbReference>
<reference evidence="15" key="1">
    <citation type="submission" date="2020-04" db="EMBL/GenBank/DDBJ databases">
        <authorList>
            <person name="Zhang T."/>
        </authorList>
    </citation>
    <scope>NUCLEOTIDE SEQUENCE</scope>
    <source>
        <strain evidence="15">HKST-UBA10</strain>
    </source>
</reference>
<evidence type="ECO:0000256" key="9">
    <source>
        <dbReference type="ARBA" id="ARBA00022842"/>
    </source>
</evidence>
<keyword evidence="4 13" id="KW-0808">Transferase</keyword>
<dbReference type="Gene3D" id="2.40.33.10">
    <property type="entry name" value="PK beta-barrel domain-like"/>
    <property type="match status" value="1"/>
</dbReference>
<dbReference type="InterPro" id="IPR001697">
    <property type="entry name" value="Pyr_Knase"/>
</dbReference>
<dbReference type="InterPro" id="IPR015793">
    <property type="entry name" value="Pyrv_Knase_brl"/>
</dbReference>